<comment type="caution">
    <text evidence="2">The sequence shown here is derived from an EMBL/GenBank/DDBJ whole genome shotgun (WGS) entry which is preliminary data.</text>
</comment>
<sequence length="114" mass="13091">MSRYSDLFNRFLNFIVKEATITFSVSFYNELVFHHKIIGTGYLDLKRCKQTYPKAQAVCRHTEDNNTSVESRSTPRHRVNKHWSLCGSSSSSSSHSQVIVKEKSSPNNRALTYS</sequence>
<protein>
    <submittedName>
        <fullName evidence="2">Uncharacterized protein</fullName>
    </submittedName>
</protein>
<accession>A0AAE1AWI4</accession>
<gene>
    <name evidence="2" type="ORF">RRG08_003725</name>
</gene>
<proteinExistence type="predicted"/>
<evidence type="ECO:0000256" key="1">
    <source>
        <dbReference type="SAM" id="MobiDB-lite"/>
    </source>
</evidence>
<feature type="region of interest" description="Disordered" evidence="1">
    <location>
        <begin position="85"/>
        <end position="114"/>
    </location>
</feature>
<dbReference type="AlphaFoldDB" id="A0AAE1AWI4"/>
<organism evidence="2 3">
    <name type="scientific">Elysia crispata</name>
    <name type="common">lettuce slug</name>
    <dbReference type="NCBI Taxonomy" id="231223"/>
    <lineage>
        <taxon>Eukaryota</taxon>
        <taxon>Metazoa</taxon>
        <taxon>Spiralia</taxon>
        <taxon>Lophotrochozoa</taxon>
        <taxon>Mollusca</taxon>
        <taxon>Gastropoda</taxon>
        <taxon>Heterobranchia</taxon>
        <taxon>Euthyneura</taxon>
        <taxon>Panpulmonata</taxon>
        <taxon>Sacoglossa</taxon>
        <taxon>Placobranchoidea</taxon>
        <taxon>Plakobranchidae</taxon>
        <taxon>Elysia</taxon>
    </lineage>
</organism>
<reference evidence="2" key="1">
    <citation type="journal article" date="2023" name="G3 (Bethesda)">
        <title>A reference genome for the long-term kleptoplast-retaining sea slug Elysia crispata morphotype clarki.</title>
        <authorList>
            <person name="Eastman K.E."/>
            <person name="Pendleton A.L."/>
            <person name="Shaikh M.A."/>
            <person name="Suttiyut T."/>
            <person name="Ogas R."/>
            <person name="Tomko P."/>
            <person name="Gavelis G."/>
            <person name="Widhalm J.R."/>
            <person name="Wisecaver J.H."/>
        </authorList>
    </citation>
    <scope>NUCLEOTIDE SEQUENCE</scope>
    <source>
        <strain evidence="2">ECLA1</strain>
    </source>
</reference>
<feature type="compositionally biased region" description="Polar residues" evidence="1">
    <location>
        <begin position="105"/>
        <end position="114"/>
    </location>
</feature>
<dbReference type="EMBL" id="JAWDGP010001105">
    <property type="protein sequence ID" value="KAK3794576.1"/>
    <property type="molecule type" value="Genomic_DNA"/>
</dbReference>
<evidence type="ECO:0000313" key="3">
    <source>
        <dbReference type="Proteomes" id="UP001283361"/>
    </source>
</evidence>
<evidence type="ECO:0000313" key="2">
    <source>
        <dbReference type="EMBL" id="KAK3794576.1"/>
    </source>
</evidence>
<keyword evidence="3" id="KW-1185">Reference proteome</keyword>
<name>A0AAE1AWI4_9GAST</name>
<dbReference type="Proteomes" id="UP001283361">
    <property type="component" value="Unassembled WGS sequence"/>
</dbReference>